<reference evidence="1" key="1">
    <citation type="submission" date="2020-04" db="EMBL/GenBank/DDBJ databases">
        <authorList>
            <person name="Broberg M."/>
        </authorList>
    </citation>
    <scope>NUCLEOTIDE SEQUENCE</scope>
</reference>
<evidence type="ECO:0000313" key="2">
    <source>
        <dbReference type="Proteomes" id="UP000836387"/>
    </source>
</evidence>
<gene>
    <name evidence="1" type="ORF">CRV2_00000259</name>
</gene>
<keyword evidence="2" id="KW-1185">Reference proteome</keyword>
<dbReference type="Proteomes" id="UP000836387">
    <property type="component" value="Unassembled WGS sequence"/>
</dbReference>
<evidence type="ECO:0000313" key="1">
    <source>
        <dbReference type="EMBL" id="CAG9943105.1"/>
    </source>
</evidence>
<organism evidence="1 2">
    <name type="scientific">Clonostachys rosea f. rosea IK726</name>
    <dbReference type="NCBI Taxonomy" id="1349383"/>
    <lineage>
        <taxon>Eukaryota</taxon>
        <taxon>Fungi</taxon>
        <taxon>Dikarya</taxon>
        <taxon>Ascomycota</taxon>
        <taxon>Pezizomycotina</taxon>
        <taxon>Sordariomycetes</taxon>
        <taxon>Hypocreomycetidae</taxon>
        <taxon>Hypocreales</taxon>
        <taxon>Bionectriaceae</taxon>
        <taxon>Clonostachys</taxon>
    </lineage>
</organism>
<comment type="caution">
    <text evidence="1">The sequence shown here is derived from an EMBL/GenBank/DDBJ whole genome shotgun (WGS) entry which is preliminary data.</text>
</comment>
<protein>
    <submittedName>
        <fullName evidence="1">Uncharacterized protein</fullName>
    </submittedName>
</protein>
<accession>A0ACA9TQ87</accession>
<reference evidence="1" key="2">
    <citation type="submission" date="2021-10" db="EMBL/GenBank/DDBJ databases">
        <authorList>
            <person name="Piombo E."/>
        </authorList>
    </citation>
    <scope>NUCLEOTIDE SEQUENCE</scope>
</reference>
<proteinExistence type="predicted"/>
<sequence>MPLGFSSKPQLIVAGSGAAEELAATVELDVVEMTGAWVVLEVVEMMGVSELDVVEGSGVAEELGVVEDSCVVEEIGVSEAGVVEGSWVAEELGVSEDSGVVDGSGVTEELGVCEELGVVEDSTTIEVSDGVEDSGVVEKPGVVNGSVYTEELGVVGVSRSREELGAAEDSGVGVTSEDGGLGLHLFFASPGVRMLNTPSKWRNARECIMNCGCWLQRNDFGDGMNDREDRKMAGIWARLTEVKKPKKNRPTSIQERGFWIFMQGNYTMQSIDATERLLEI</sequence>
<dbReference type="EMBL" id="CADEHS020000007">
    <property type="protein sequence ID" value="CAG9943105.1"/>
    <property type="molecule type" value="Genomic_DNA"/>
</dbReference>
<name>A0ACA9TQ87_BIOOC</name>